<dbReference type="Gene3D" id="3.20.20.210">
    <property type="match status" value="1"/>
</dbReference>
<dbReference type="GO" id="GO:0004853">
    <property type="term" value="F:uroporphyrinogen decarboxylase activity"/>
    <property type="evidence" value="ECO:0007669"/>
    <property type="project" value="InterPro"/>
</dbReference>
<reference evidence="2" key="1">
    <citation type="journal article" date="2020" name="bioRxiv">
        <title>A rank-normalized archaeal taxonomy based on genome phylogeny resolves widespread incomplete and uneven classifications.</title>
        <authorList>
            <person name="Rinke C."/>
            <person name="Chuvochina M."/>
            <person name="Mussig A.J."/>
            <person name="Chaumeil P.-A."/>
            <person name="Waite D.W."/>
            <person name="Whitman W.B."/>
            <person name="Parks D.H."/>
            <person name="Hugenholtz P."/>
        </authorList>
    </citation>
    <scope>NUCLEOTIDE SEQUENCE</scope>
    <source>
        <strain evidence="2">UBA12518</strain>
    </source>
</reference>
<evidence type="ECO:0000259" key="1">
    <source>
        <dbReference type="Pfam" id="PF01208"/>
    </source>
</evidence>
<dbReference type="PANTHER" id="PTHR47099:SF1">
    <property type="entry name" value="METHYLCOBAMIDE:COM METHYLTRANSFERASE MTBA"/>
    <property type="match status" value="1"/>
</dbReference>
<proteinExistence type="predicted"/>
<sequence length="420" mass="48268">MDVEELRKERLERLERALKCKEPDRVPILVFNDVWCGTYSGYTAKEVYFEYDKWIKATLNVAKDFEFDYIFTLNGLEGMFLFASFIEKAPEVATNMRFVTAPYHDILQDVYTRWPGRELREDMHPQFIGKEIMKKEEYNKFIEAPIDFMHEVALPRICKNVANPGSADYNAALAKLGMEAGKYNAATNSFIMELMKIGYPMWPMAHGYAPLDFIGDFLRDIKNIVIDLYRVPDVVIQAVDAITPHLVKTASISGSVPEEVMKMLGVNLIWCFYPLHLNEYLNPKQYREYYWPSLLHCWKENVKAGLLPFVLFEGRHDAHLETLLEIPKRGIAGMFEKTDGRKVKELVGNDMCIMYGPTNTLLASATPEKVYEWTKELVLDMKEGGGFVLFPGVDAAGISREAKLENIKAMIEAVHKYGQY</sequence>
<dbReference type="Proteomes" id="UP000600363">
    <property type="component" value="Unassembled WGS sequence"/>
</dbReference>
<accession>A0A832VMK0</accession>
<dbReference type="GO" id="GO:0006779">
    <property type="term" value="P:porphyrin-containing compound biosynthetic process"/>
    <property type="evidence" value="ECO:0007669"/>
    <property type="project" value="InterPro"/>
</dbReference>
<dbReference type="AlphaFoldDB" id="A0A832VMK0"/>
<dbReference type="InterPro" id="IPR038071">
    <property type="entry name" value="UROD/MetE-like_sf"/>
</dbReference>
<evidence type="ECO:0000313" key="2">
    <source>
        <dbReference type="EMBL" id="HIH69331.1"/>
    </source>
</evidence>
<gene>
    <name evidence="2" type="ORF">HA299_01725</name>
</gene>
<dbReference type="InterPro" id="IPR000257">
    <property type="entry name" value="Uroporphyrinogen_deCOase"/>
</dbReference>
<name>A0A832VMK0_9EURY</name>
<comment type="caution">
    <text evidence="2">The sequence shown here is derived from an EMBL/GenBank/DDBJ whole genome shotgun (WGS) entry which is preliminary data.</text>
</comment>
<dbReference type="Pfam" id="PF01208">
    <property type="entry name" value="URO-D"/>
    <property type="match status" value="1"/>
</dbReference>
<organism evidence="2 3">
    <name type="scientific">Methermicoccus shengliensis</name>
    <dbReference type="NCBI Taxonomy" id="660064"/>
    <lineage>
        <taxon>Archaea</taxon>
        <taxon>Methanobacteriati</taxon>
        <taxon>Methanobacteriota</taxon>
        <taxon>Stenosarchaea group</taxon>
        <taxon>Methanomicrobia</taxon>
        <taxon>Methanosarcinales</taxon>
        <taxon>Methermicoccaceae</taxon>
        <taxon>Methermicoccus</taxon>
    </lineage>
</organism>
<protein>
    <recommendedName>
        <fullName evidence="1">Uroporphyrinogen decarboxylase (URO-D) domain-containing protein</fullName>
    </recommendedName>
</protein>
<evidence type="ECO:0000313" key="3">
    <source>
        <dbReference type="Proteomes" id="UP000600363"/>
    </source>
</evidence>
<dbReference type="PANTHER" id="PTHR47099">
    <property type="entry name" value="METHYLCOBAMIDE:COM METHYLTRANSFERASE MTBA"/>
    <property type="match status" value="1"/>
</dbReference>
<dbReference type="InterPro" id="IPR052024">
    <property type="entry name" value="Methanogen_methyltrans"/>
</dbReference>
<feature type="domain" description="Uroporphyrinogen decarboxylase (URO-D)" evidence="1">
    <location>
        <begin position="219"/>
        <end position="417"/>
    </location>
</feature>
<dbReference type="RefSeq" id="WP_042685518.1">
    <property type="nucleotide sequence ID" value="NZ_DUIH01000009.1"/>
</dbReference>
<dbReference type="SUPFAM" id="SSF51726">
    <property type="entry name" value="UROD/MetE-like"/>
    <property type="match status" value="1"/>
</dbReference>
<dbReference type="EMBL" id="DUIH01000009">
    <property type="protein sequence ID" value="HIH69331.1"/>
    <property type="molecule type" value="Genomic_DNA"/>
</dbReference>